<dbReference type="PANTHER" id="PTHR46244">
    <property type="entry name" value="PHOSPHOENOLPYRUVATE-PROTEIN PHOSPHOTRANSFERASE"/>
    <property type="match status" value="1"/>
</dbReference>
<evidence type="ECO:0000256" key="11">
    <source>
        <dbReference type="ARBA" id="ARBA00022723"/>
    </source>
</evidence>
<dbReference type="SUPFAM" id="SSF52009">
    <property type="entry name" value="Phosphohistidine domain"/>
    <property type="match status" value="1"/>
</dbReference>
<dbReference type="Gene3D" id="3.20.20.60">
    <property type="entry name" value="Phosphoenolpyruvate-binding domains"/>
    <property type="match status" value="1"/>
</dbReference>
<dbReference type="Pfam" id="PF01590">
    <property type="entry name" value="GAF"/>
    <property type="match status" value="1"/>
</dbReference>
<dbReference type="SUPFAM" id="SSF51621">
    <property type="entry name" value="Phosphoenolpyruvate/pyruvate domain"/>
    <property type="match status" value="1"/>
</dbReference>
<evidence type="ECO:0000256" key="9">
    <source>
        <dbReference type="ARBA" id="ARBA00022679"/>
    </source>
</evidence>
<dbReference type="Gene3D" id="3.30.450.40">
    <property type="match status" value="1"/>
</dbReference>
<dbReference type="PANTHER" id="PTHR46244:SF1">
    <property type="entry name" value="PHOSPHOENOLPYRUVATE-DEPENDENT PHOSPHOTRANSFERASE SYSTEM"/>
    <property type="match status" value="1"/>
</dbReference>
<dbReference type="Gene3D" id="1.10.274.10">
    <property type="entry name" value="PtsI, HPr-binding domain"/>
    <property type="match status" value="1"/>
</dbReference>
<proteinExistence type="inferred from homology"/>
<dbReference type="Pfam" id="PF00391">
    <property type="entry name" value="PEP-utilizers"/>
    <property type="match status" value="1"/>
</dbReference>
<dbReference type="GO" id="GO:0046872">
    <property type="term" value="F:metal ion binding"/>
    <property type="evidence" value="ECO:0007669"/>
    <property type="project" value="UniProtKB-KW"/>
</dbReference>
<sequence length="756" mass="83892">MLTTLKRIVDEVNRQPVLEKALERVAQLAKQTMQTECCSIYLADHDNRHYLLMATDGLSPNSVGSVAIGFDEGLVGLVGEKEEPVNVANARFHPRFLITPQVKEDAYNSFLGAPIIHQRQVVGVISVQHSTQSFFDESKVAFLVTLAAQLGSAIAHAEARDALDRAEHPELKSRARSLKGVAGSSGIAFGHAYVIQPHISFADIVPRRTHNIGREIVRFKQAVKKTQQELKVLSVKMSSILPSDTSAIFDVYHYMLNDDTLGERVQEQIHSGWNAATALKIVIEELCSEFSQMEDSYIRERVTDIRDIGQRVLINIIKKELSKRPIPDKVVLVAEEVTASMLAEIPREQLQGICSVRGSNNSHAAILARALGIPAILGLEDLPLTNLDGRETIIDGYSGQVFFNPDSVISKEYQVLLVEEQELEELVQSIADKPAETKDGTQVSLAINTGLAADFEVVRGIDADGIGLYRTEIPFMVRNCFPSESEQCALYQKALDAYPGKSINMRTLDVGGDKPLPYFPIEEDNPFLGWRGIRMTLDHPEILLVQVRAMLKANIDRGNLQILLPMITSVQEVDECLRLIKQAHAELEEELQRTLVKPKVGVMLEVPAAIYQIGLLSKKVDFFSVGTNDLTQYLLAVDRNNARVANLYTYYHPGVLEALKFIANQCHKFNTPVSICGEMAGEPIGLLILMSLGYRKFSMSAQNLLKAKWILRHISLSDIADLQHKVSFETDPEAIKLIVSEKLDQLGLGGFIRAGK</sequence>
<dbReference type="InterPro" id="IPR040442">
    <property type="entry name" value="Pyrv_kinase-like_dom_sf"/>
</dbReference>
<comment type="cofactor">
    <cofactor evidence="2">
        <name>Mg(2+)</name>
        <dbReference type="ChEBI" id="CHEBI:18420"/>
    </cofactor>
</comment>
<keyword evidence="17" id="KW-1185">Reference proteome</keyword>
<dbReference type="PATRIC" id="fig|1328313.3.peg.3541"/>
<keyword evidence="10" id="KW-0598">Phosphotransferase system</keyword>
<evidence type="ECO:0000256" key="1">
    <source>
        <dbReference type="ARBA" id="ARBA00000683"/>
    </source>
</evidence>
<dbReference type="InterPro" id="IPR036637">
    <property type="entry name" value="Phosphohistidine_dom_sf"/>
</dbReference>
<comment type="caution">
    <text evidence="16">The sequence shown here is derived from an EMBL/GenBank/DDBJ whole genome shotgun (WGS) entry which is preliminary data.</text>
</comment>
<dbReference type="InterPro" id="IPR050499">
    <property type="entry name" value="PEP-utilizing_PTS_enzyme"/>
</dbReference>
<evidence type="ECO:0000256" key="10">
    <source>
        <dbReference type="ARBA" id="ARBA00022683"/>
    </source>
</evidence>
<dbReference type="Gene3D" id="3.50.30.10">
    <property type="entry name" value="Phosphohistidine domain"/>
    <property type="match status" value="1"/>
</dbReference>
<dbReference type="InterPro" id="IPR003018">
    <property type="entry name" value="GAF"/>
</dbReference>
<evidence type="ECO:0000256" key="3">
    <source>
        <dbReference type="ARBA" id="ARBA00004496"/>
    </source>
</evidence>
<evidence type="ECO:0000313" key="17">
    <source>
        <dbReference type="Proteomes" id="UP000019276"/>
    </source>
</evidence>
<dbReference type="GO" id="GO:0008965">
    <property type="term" value="F:phosphoenolpyruvate-protein phosphotransferase activity"/>
    <property type="evidence" value="ECO:0007669"/>
    <property type="project" value="UniProtKB-EC"/>
</dbReference>
<evidence type="ECO:0000256" key="13">
    <source>
        <dbReference type="ARBA" id="ARBA00022842"/>
    </source>
</evidence>
<dbReference type="AlphaFoldDB" id="W7QSS8"/>
<dbReference type="RefSeq" id="WP_035016227.1">
    <property type="nucleotide sequence ID" value="NZ_ARZY01000046.1"/>
</dbReference>
<keyword evidence="14" id="KW-0175">Coiled coil</keyword>
<dbReference type="InterPro" id="IPR008731">
    <property type="entry name" value="PTS_EIN"/>
</dbReference>
<dbReference type="eggNOG" id="COG3605">
    <property type="taxonomic scope" value="Bacteria"/>
</dbReference>
<keyword evidence="6" id="KW-0813">Transport</keyword>
<comment type="similarity">
    <text evidence="4">Belongs to the PEP-utilizing enzyme family.</text>
</comment>
<evidence type="ECO:0000259" key="15">
    <source>
        <dbReference type="SMART" id="SM00065"/>
    </source>
</evidence>
<keyword evidence="8" id="KW-0762">Sugar transport</keyword>
<dbReference type="SUPFAM" id="SSF47831">
    <property type="entry name" value="Enzyme I of the PEP:sugar phosphotransferase system HPr-binding (sub)domain"/>
    <property type="match status" value="1"/>
</dbReference>
<feature type="coiled-coil region" evidence="14">
    <location>
        <begin position="570"/>
        <end position="597"/>
    </location>
</feature>
<evidence type="ECO:0000256" key="4">
    <source>
        <dbReference type="ARBA" id="ARBA00007837"/>
    </source>
</evidence>
<accession>W7QSS8</accession>
<dbReference type="InterPro" id="IPR036618">
    <property type="entry name" value="PtsI_HPr-bd_sf"/>
</dbReference>
<dbReference type="InterPro" id="IPR023151">
    <property type="entry name" value="PEP_util_CS"/>
</dbReference>
<dbReference type="SMART" id="SM00065">
    <property type="entry name" value="GAF"/>
    <property type="match status" value="1"/>
</dbReference>
<dbReference type="InterPro" id="IPR029016">
    <property type="entry name" value="GAF-like_dom_sf"/>
</dbReference>
<evidence type="ECO:0000256" key="8">
    <source>
        <dbReference type="ARBA" id="ARBA00022597"/>
    </source>
</evidence>
<dbReference type="Pfam" id="PF02896">
    <property type="entry name" value="PEP-utilizers_C"/>
    <property type="match status" value="1"/>
</dbReference>
<dbReference type="NCBIfam" id="TIGR01417">
    <property type="entry name" value="PTS_I_fam"/>
    <property type="match status" value="1"/>
</dbReference>
<dbReference type="PRINTS" id="PR01736">
    <property type="entry name" value="PHPHTRNFRASE"/>
</dbReference>
<dbReference type="SUPFAM" id="SSF55781">
    <property type="entry name" value="GAF domain-like"/>
    <property type="match status" value="1"/>
</dbReference>
<dbReference type="EMBL" id="ARZY01000046">
    <property type="protein sequence ID" value="EWH08450.1"/>
    <property type="molecule type" value="Genomic_DNA"/>
</dbReference>
<dbReference type="EC" id="2.7.3.9" evidence="5"/>
<evidence type="ECO:0000256" key="12">
    <source>
        <dbReference type="ARBA" id="ARBA00022777"/>
    </source>
</evidence>
<keyword evidence="13" id="KW-0460">Magnesium</keyword>
<evidence type="ECO:0000256" key="7">
    <source>
        <dbReference type="ARBA" id="ARBA00022490"/>
    </source>
</evidence>
<dbReference type="GO" id="GO:0005737">
    <property type="term" value="C:cytoplasm"/>
    <property type="evidence" value="ECO:0007669"/>
    <property type="project" value="UniProtKB-SubCell"/>
</dbReference>
<dbReference type="OrthoDB" id="9765468at2"/>
<dbReference type="InterPro" id="IPR000121">
    <property type="entry name" value="PEP_util_C"/>
</dbReference>
<keyword evidence="9 16" id="KW-0808">Transferase</keyword>
<organism evidence="16 17">
    <name type="scientific">Catenovulum agarivorans DS-2</name>
    <dbReference type="NCBI Taxonomy" id="1328313"/>
    <lineage>
        <taxon>Bacteria</taxon>
        <taxon>Pseudomonadati</taxon>
        <taxon>Pseudomonadota</taxon>
        <taxon>Gammaproteobacteria</taxon>
        <taxon>Alteromonadales</taxon>
        <taxon>Alteromonadaceae</taxon>
        <taxon>Catenovulum</taxon>
    </lineage>
</organism>
<keyword evidence="16" id="KW-0670">Pyruvate</keyword>
<evidence type="ECO:0000313" key="16">
    <source>
        <dbReference type="EMBL" id="EWH08450.1"/>
    </source>
</evidence>
<dbReference type="Proteomes" id="UP000019276">
    <property type="component" value="Unassembled WGS sequence"/>
</dbReference>
<dbReference type="Pfam" id="PF05524">
    <property type="entry name" value="PEP-utilisers_N"/>
    <property type="match status" value="1"/>
</dbReference>
<keyword evidence="11" id="KW-0479">Metal-binding</keyword>
<evidence type="ECO:0000256" key="2">
    <source>
        <dbReference type="ARBA" id="ARBA00001946"/>
    </source>
</evidence>
<dbReference type="PROSITE" id="PS00742">
    <property type="entry name" value="PEP_ENZYMES_2"/>
    <property type="match status" value="1"/>
</dbReference>
<comment type="catalytic activity">
    <reaction evidence="1">
        <text>L-histidyl-[protein] + phosphoenolpyruvate = N(pros)-phospho-L-histidyl-[protein] + pyruvate</text>
        <dbReference type="Rhea" id="RHEA:23880"/>
        <dbReference type="Rhea" id="RHEA-COMP:9745"/>
        <dbReference type="Rhea" id="RHEA-COMP:9746"/>
        <dbReference type="ChEBI" id="CHEBI:15361"/>
        <dbReference type="ChEBI" id="CHEBI:29979"/>
        <dbReference type="ChEBI" id="CHEBI:58702"/>
        <dbReference type="ChEBI" id="CHEBI:64837"/>
        <dbReference type="EC" id="2.7.3.9"/>
    </reaction>
</comment>
<dbReference type="NCBIfam" id="NF008283">
    <property type="entry name" value="PRK11061.1"/>
    <property type="match status" value="1"/>
</dbReference>
<reference evidence="16 17" key="1">
    <citation type="journal article" date="2014" name="Genome Announc.">
        <title>Draft Genome Sequence of the Agar-Degrading Bacterium Catenovulum sp. Strain DS-2, Isolated from Intestines of Haliotis diversicolor.</title>
        <authorList>
            <person name="Shan D."/>
            <person name="Li X."/>
            <person name="Gu Z."/>
            <person name="Wei G."/>
            <person name="Gao Z."/>
            <person name="Shao Z."/>
        </authorList>
    </citation>
    <scope>NUCLEOTIDE SEQUENCE [LARGE SCALE GENOMIC DNA]</scope>
    <source>
        <strain evidence="16 17">DS-2</strain>
    </source>
</reference>
<dbReference type="InterPro" id="IPR008279">
    <property type="entry name" value="PEP-util_enz_mobile_dom"/>
</dbReference>
<evidence type="ECO:0000256" key="6">
    <source>
        <dbReference type="ARBA" id="ARBA00022448"/>
    </source>
</evidence>
<dbReference type="STRING" id="1328313.DS2_17322"/>
<dbReference type="GO" id="GO:0016301">
    <property type="term" value="F:kinase activity"/>
    <property type="evidence" value="ECO:0007669"/>
    <property type="project" value="UniProtKB-KW"/>
</dbReference>
<keyword evidence="7" id="KW-0963">Cytoplasm</keyword>
<evidence type="ECO:0000256" key="14">
    <source>
        <dbReference type="SAM" id="Coils"/>
    </source>
</evidence>
<keyword evidence="12" id="KW-0418">Kinase</keyword>
<dbReference type="InterPro" id="IPR015813">
    <property type="entry name" value="Pyrv/PenolPyrv_kinase-like_dom"/>
</dbReference>
<protein>
    <recommendedName>
        <fullName evidence="5">phosphoenolpyruvate--protein phosphotransferase</fullName>
        <ecNumber evidence="5">2.7.3.9</ecNumber>
    </recommendedName>
</protein>
<gene>
    <name evidence="16" type="ORF">DS2_17322</name>
</gene>
<dbReference type="GO" id="GO:0009401">
    <property type="term" value="P:phosphoenolpyruvate-dependent sugar phosphotransferase system"/>
    <property type="evidence" value="ECO:0007669"/>
    <property type="project" value="UniProtKB-KW"/>
</dbReference>
<feature type="domain" description="GAF" evidence="15">
    <location>
        <begin position="17"/>
        <end position="164"/>
    </location>
</feature>
<evidence type="ECO:0000256" key="5">
    <source>
        <dbReference type="ARBA" id="ARBA00012232"/>
    </source>
</evidence>
<name>W7QSS8_9ALTE</name>
<dbReference type="InterPro" id="IPR006318">
    <property type="entry name" value="PTS_EI-like"/>
</dbReference>
<comment type="subcellular location">
    <subcellularLocation>
        <location evidence="3">Cytoplasm</location>
    </subcellularLocation>
</comment>